<evidence type="ECO:0000313" key="6">
    <source>
        <dbReference type="Proteomes" id="UP000245207"/>
    </source>
</evidence>
<evidence type="ECO:0000256" key="3">
    <source>
        <dbReference type="ARBA" id="ARBA00045534"/>
    </source>
</evidence>
<dbReference type="PANTHER" id="PTHR32295:SF217">
    <property type="entry name" value="IQ MOTIF, EF-HAND BINDING PROTEIN"/>
    <property type="match status" value="1"/>
</dbReference>
<comment type="function">
    <text evidence="3">May be involved in cooperative interactions with calmodulins or calmodulin-like proteins. Recruits calmodulin proteins to microtubules, thus being a potential scaffold in cellular signaling and trafficking. May associate with nucleic acids and regulate gene expression at the transcriptional or post-transcriptional level.</text>
</comment>
<comment type="caution">
    <text evidence="5">The sequence shown here is derived from an EMBL/GenBank/DDBJ whole genome shotgun (WGS) entry which is preliminary data.</text>
</comment>
<proteinExistence type="inferred from homology"/>
<dbReference type="PROSITE" id="PS50096">
    <property type="entry name" value="IQ"/>
    <property type="match status" value="2"/>
</dbReference>
<dbReference type="GO" id="GO:0005516">
    <property type="term" value="F:calmodulin binding"/>
    <property type="evidence" value="ECO:0007669"/>
    <property type="project" value="UniProtKB-KW"/>
</dbReference>
<feature type="region of interest" description="Disordered" evidence="4">
    <location>
        <begin position="24"/>
        <end position="53"/>
    </location>
</feature>
<dbReference type="STRING" id="35608.A0A2U1LJ48"/>
<evidence type="ECO:0008006" key="7">
    <source>
        <dbReference type="Google" id="ProtNLM"/>
    </source>
</evidence>
<evidence type="ECO:0000256" key="4">
    <source>
        <dbReference type="SAM" id="MobiDB-lite"/>
    </source>
</evidence>
<dbReference type="AlphaFoldDB" id="A0A2U1LJ48"/>
<dbReference type="CDD" id="cd23767">
    <property type="entry name" value="IQCD"/>
    <property type="match status" value="1"/>
</dbReference>
<dbReference type="SUPFAM" id="SSF52540">
    <property type="entry name" value="P-loop containing nucleoside triphosphate hydrolases"/>
    <property type="match status" value="1"/>
</dbReference>
<dbReference type="SMART" id="SM00015">
    <property type="entry name" value="IQ"/>
    <property type="match status" value="2"/>
</dbReference>
<evidence type="ECO:0000313" key="5">
    <source>
        <dbReference type="EMBL" id="PWA49016.1"/>
    </source>
</evidence>
<evidence type="ECO:0000256" key="2">
    <source>
        <dbReference type="ARBA" id="ARBA00024341"/>
    </source>
</evidence>
<dbReference type="Pfam" id="PF00612">
    <property type="entry name" value="IQ"/>
    <property type="match status" value="2"/>
</dbReference>
<keyword evidence="1" id="KW-0112">Calmodulin-binding</keyword>
<sequence length="238" mass="26660">MAHVLCVYIHVWFKALFGLKKERKQSDSGERKNNPSCIPRSPRGYPASSPDDTPLIKPSYGRELNRRAIDVVVASTHAANVAFVAAQAAVKYVEFTSENLNISAAITIQTMFRGYLVRKALKALKSLMKLQAYVRGYLVRKGATETCQGMEAMLKVRSRACSQRSRLQDDKYSRRSIVYVERRAGSDSVRTGPYTVKVCQNLKVEEGLLLTKVYYLDRRLVNSQMISIVLGMLMLGGG</sequence>
<name>A0A2U1LJ48_ARTAN</name>
<gene>
    <name evidence="5" type="ORF">CTI12_AA485620</name>
</gene>
<feature type="compositionally biased region" description="Basic and acidic residues" evidence="4">
    <location>
        <begin position="24"/>
        <end position="33"/>
    </location>
</feature>
<protein>
    <recommendedName>
        <fullName evidence="7">IQ motif, EF-hand binding site</fullName>
    </recommendedName>
</protein>
<accession>A0A2U1LJ48</accession>
<comment type="similarity">
    <text evidence="2">Belongs to the IQD family.</text>
</comment>
<keyword evidence="6" id="KW-1185">Reference proteome</keyword>
<evidence type="ECO:0000256" key="1">
    <source>
        <dbReference type="ARBA" id="ARBA00022860"/>
    </source>
</evidence>
<dbReference type="Gene3D" id="1.20.5.190">
    <property type="match status" value="1"/>
</dbReference>
<dbReference type="PANTHER" id="PTHR32295">
    <property type="entry name" value="IQ-DOMAIN 5-RELATED"/>
    <property type="match status" value="1"/>
</dbReference>
<organism evidence="5 6">
    <name type="scientific">Artemisia annua</name>
    <name type="common">Sweet wormwood</name>
    <dbReference type="NCBI Taxonomy" id="35608"/>
    <lineage>
        <taxon>Eukaryota</taxon>
        <taxon>Viridiplantae</taxon>
        <taxon>Streptophyta</taxon>
        <taxon>Embryophyta</taxon>
        <taxon>Tracheophyta</taxon>
        <taxon>Spermatophyta</taxon>
        <taxon>Magnoliopsida</taxon>
        <taxon>eudicotyledons</taxon>
        <taxon>Gunneridae</taxon>
        <taxon>Pentapetalae</taxon>
        <taxon>asterids</taxon>
        <taxon>campanulids</taxon>
        <taxon>Asterales</taxon>
        <taxon>Asteraceae</taxon>
        <taxon>Asteroideae</taxon>
        <taxon>Anthemideae</taxon>
        <taxon>Artemisiinae</taxon>
        <taxon>Artemisia</taxon>
    </lineage>
</organism>
<dbReference type="EMBL" id="PKPP01009114">
    <property type="protein sequence ID" value="PWA49016.1"/>
    <property type="molecule type" value="Genomic_DNA"/>
</dbReference>
<dbReference type="InterPro" id="IPR027417">
    <property type="entry name" value="P-loop_NTPase"/>
</dbReference>
<dbReference type="InterPro" id="IPR000048">
    <property type="entry name" value="IQ_motif_EF-hand-BS"/>
</dbReference>
<reference evidence="5 6" key="1">
    <citation type="journal article" date="2018" name="Mol. Plant">
        <title>The genome of Artemisia annua provides insight into the evolution of Asteraceae family and artemisinin biosynthesis.</title>
        <authorList>
            <person name="Shen Q."/>
            <person name="Zhang L."/>
            <person name="Liao Z."/>
            <person name="Wang S."/>
            <person name="Yan T."/>
            <person name="Shi P."/>
            <person name="Liu M."/>
            <person name="Fu X."/>
            <person name="Pan Q."/>
            <person name="Wang Y."/>
            <person name="Lv Z."/>
            <person name="Lu X."/>
            <person name="Zhang F."/>
            <person name="Jiang W."/>
            <person name="Ma Y."/>
            <person name="Chen M."/>
            <person name="Hao X."/>
            <person name="Li L."/>
            <person name="Tang Y."/>
            <person name="Lv G."/>
            <person name="Zhou Y."/>
            <person name="Sun X."/>
            <person name="Brodelius P.E."/>
            <person name="Rose J.K.C."/>
            <person name="Tang K."/>
        </authorList>
    </citation>
    <scope>NUCLEOTIDE SEQUENCE [LARGE SCALE GENOMIC DNA]</scope>
    <source>
        <strain evidence="6">cv. Huhao1</strain>
        <tissue evidence="5">Leaf</tissue>
    </source>
</reference>
<dbReference type="Proteomes" id="UP000245207">
    <property type="component" value="Unassembled WGS sequence"/>
</dbReference>